<dbReference type="HOGENOM" id="CLU_090201_3_1_1"/>
<sequence length="238" mass="25572">MEAIHTQEAHPAFRGVFSAGSSEDLAQIYDLWAVTYDNTVAHDLAGGGENHPTTGLAATVASALSRADRDGVRTILDCGAGTGAAGPLLRQHFSRAESIVAFDLSKGMLERAAARGVYSDRIVGRCPDMGPALAACPDGYDFIFCAGTFTPNHAPASTLESLANILRPGGHVAFNIRSYYFQAESSGFRREQARLCAEGRWELVADEERPYLPKEGVKARCFVFRAVIGSEMANEKRG</sequence>
<dbReference type="Gene3D" id="3.40.50.150">
    <property type="entry name" value="Vaccinia Virus protein VP39"/>
    <property type="match status" value="1"/>
</dbReference>
<proteinExistence type="predicted"/>
<feature type="domain" description="Methyltransferase" evidence="1">
    <location>
        <begin position="75"/>
        <end position="170"/>
    </location>
</feature>
<dbReference type="RefSeq" id="XP_005772327.1">
    <property type="nucleotide sequence ID" value="XM_005772270.1"/>
</dbReference>
<dbReference type="PaxDb" id="2903-EOD19898"/>
<dbReference type="InterPro" id="IPR029063">
    <property type="entry name" value="SAM-dependent_MTases_sf"/>
</dbReference>
<reference evidence="2" key="2">
    <citation type="submission" date="2024-10" db="UniProtKB">
        <authorList>
            <consortium name="EnsemblProtists"/>
        </authorList>
    </citation>
    <scope>IDENTIFICATION</scope>
</reference>
<keyword evidence="3" id="KW-1185">Reference proteome</keyword>
<dbReference type="Proteomes" id="UP000013827">
    <property type="component" value="Unassembled WGS sequence"/>
</dbReference>
<dbReference type="OMA" id="VYKRLIC"/>
<protein>
    <recommendedName>
        <fullName evidence="1">Methyltransferase domain-containing protein</fullName>
    </recommendedName>
</protein>
<accession>A0A0D3J8R3</accession>
<dbReference type="GeneID" id="17265443"/>
<dbReference type="CDD" id="cd02440">
    <property type="entry name" value="AdoMet_MTases"/>
    <property type="match status" value="1"/>
</dbReference>
<dbReference type="InterPro" id="IPR041698">
    <property type="entry name" value="Methyltransf_25"/>
</dbReference>
<dbReference type="AlphaFoldDB" id="A0A0D3J8R3"/>
<evidence type="ECO:0000259" key="1">
    <source>
        <dbReference type="Pfam" id="PF13649"/>
    </source>
</evidence>
<organism evidence="2 3">
    <name type="scientific">Emiliania huxleyi (strain CCMP1516)</name>
    <dbReference type="NCBI Taxonomy" id="280463"/>
    <lineage>
        <taxon>Eukaryota</taxon>
        <taxon>Haptista</taxon>
        <taxon>Haptophyta</taxon>
        <taxon>Prymnesiophyceae</taxon>
        <taxon>Isochrysidales</taxon>
        <taxon>Noelaerhabdaceae</taxon>
        <taxon>Emiliania</taxon>
    </lineage>
</organism>
<name>A0A0D3J8R3_EMIH1</name>
<dbReference type="Pfam" id="PF13649">
    <property type="entry name" value="Methyltransf_25"/>
    <property type="match status" value="1"/>
</dbReference>
<evidence type="ECO:0000313" key="3">
    <source>
        <dbReference type="Proteomes" id="UP000013827"/>
    </source>
</evidence>
<dbReference type="KEGG" id="ehx:EMIHUDRAFT_117779"/>
<reference evidence="3" key="1">
    <citation type="journal article" date="2013" name="Nature">
        <title>Pan genome of the phytoplankton Emiliania underpins its global distribution.</title>
        <authorList>
            <person name="Read B.A."/>
            <person name="Kegel J."/>
            <person name="Klute M.J."/>
            <person name="Kuo A."/>
            <person name="Lefebvre S.C."/>
            <person name="Maumus F."/>
            <person name="Mayer C."/>
            <person name="Miller J."/>
            <person name="Monier A."/>
            <person name="Salamov A."/>
            <person name="Young J."/>
            <person name="Aguilar M."/>
            <person name="Claverie J.M."/>
            <person name="Frickenhaus S."/>
            <person name="Gonzalez K."/>
            <person name="Herman E.K."/>
            <person name="Lin Y.C."/>
            <person name="Napier J."/>
            <person name="Ogata H."/>
            <person name="Sarno A.F."/>
            <person name="Shmutz J."/>
            <person name="Schroeder D."/>
            <person name="de Vargas C."/>
            <person name="Verret F."/>
            <person name="von Dassow P."/>
            <person name="Valentin K."/>
            <person name="Van de Peer Y."/>
            <person name="Wheeler G."/>
            <person name="Dacks J.B."/>
            <person name="Delwiche C.F."/>
            <person name="Dyhrman S.T."/>
            <person name="Glockner G."/>
            <person name="John U."/>
            <person name="Richards T."/>
            <person name="Worden A.Z."/>
            <person name="Zhang X."/>
            <person name="Grigoriev I.V."/>
            <person name="Allen A.E."/>
            <person name="Bidle K."/>
            <person name="Borodovsky M."/>
            <person name="Bowler C."/>
            <person name="Brownlee C."/>
            <person name="Cock J.M."/>
            <person name="Elias M."/>
            <person name="Gladyshev V.N."/>
            <person name="Groth M."/>
            <person name="Guda C."/>
            <person name="Hadaegh A."/>
            <person name="Iglesias-Rodriguez M.D."/>
            <person name="Jenkins J."/>
            <person name="Jones B.M."/>
            <person name="Lawson T."/>
            <person name="Leese F."/>
            <person name="Lindquist E."/>
            <person name="Lobanov A."/>
            <person name="Lomsadze A."/>
            <person name="Malik S.B."/>
            <person name="Marsh M.E."/>
            <person name="Mackinder L."/>
            <person name="Mock T."/>
            <person name="Mueller-Roeber B."/>
            <person name="Pagarete A."/>
            <person name="Parker M."/>
            <person name="Probert I."/>
            <person name="Quesneville H."/>
            <person name="Raines C."/>
            <person name="Rensing S.A."/>
            <person name="Riano-Pachon D.M."/>
            <person name="Richier S."/>
            <person name="Rokitta S."/>
            <person name="Shiraiwa Y."/>
            <person name="Soanes D.M."/>
            <person name="van der Giezen M."/>
            <person name="Wahlund T.M."/>
            <person name="Williams B."/>
            <person name="Wilson W."/>
            <person name="Wolfe G."/>
            <person name="Wurch L.L."/>
        </authorList>
    </citation>
    <scope>NUCLEOTIDE SEQUENCE</scope>
</reference>
<evidence type="ECO:0000313" key="2">
    <source>
        <dbReference type="EnsemblProtists" id="EOD19898"/>
    </source>
</evidence>
<dbReference type="SUPFAM" id="SSF53335">
    <property type="entry name" value="S-adenosyl-L-methionine-dependent methyltransferases"/>
    <property type="match status" value="1"/>
</dbReference>
<dbReference type="EnsemblProtists" id="EOD19898">
    <property type="protein sequence ID" value="EOD19898"/>
    <property type="gene ID" value="EMIHUDRAFT_117779"/>
</dbReference>